<gene>
    <name evidence="1" type="ORF">SCARR_03509</name>
</gene>
<dbReference type="Proteomes" id="UP000346198">
    <property type="component" value="Unassembled WGS sequence"/>
</dbReference>
<evidence type="ECO:0000313" key="1">
    <source>
        <dbReference type="EMBL" id="VGO21436.1"/>
    </source>
</evidence>
<keyword evidence="2" id="KW-1185">Reference proteome</keyword>
<organism evidence="1 2">
    <name type="scientific">Pontiella sulfatireligans</name>
    <dbReference type="NCBI Taxonomy" id="2750658"/>
    <lineage>
        <taxon>Bacteria</taxon>
        <taxon>Pseudomonadati</taxon>
        <taxon>Kiritimatiellota</taxon>
        <taxon>Kiritimatiellia</taxon>
        <taxon>Kiritimatiellales</taxon>
        <taxon>Pontiellaceae</taxon>
        <taxon>Pontiella</taxon>
    </lineage>
</organism>
<accession>A0A6C2UR46</accession>
<reference evidence="1 2" key="1">
    <citation type="submission" date="2019-04" db="EMBL/GenBank/DDBJ databases">
        <authorList>
            <person name="Van Vliet M D."/>
        </authorList>
    </citation>
    <scope>NUCLEOTIDE SEQUENCE [LARGE SCALE GENOMIC DNA]</scope>
    <source>
        <strain evidence="1 2">F21</strain>
    </source>
</reference>
<proteinExistence type="predicted"/>
<protein>
    <submittedName>
        <fullName evidence="1">Uncharacterized protein</fullName>
    </submittedName>
</protein>
<name>A0A6C2UR46_9BACT</name>
<evidence type="ECO:0000313" key="2">
    <source>
        <dbReference type="Proteomes" id="UP000346198"/>
    </source>
</evidence>
<dbReference type="AlphaFoldDB" id="A0A6C2UR46"/>
<dbReference type="EMBL" id="CAAHFH010000002">
    <property type="protein sequence ID" value="VGO21436.1"/>
    <property type="molecule type" value="Genomic_DNA"/>
</dbReference>
<sequence>MRTMGEDDLLFSIHDVFWSVYADLTNLIKSLNQLRQH</sequence>